<evidence type="ECO:0000313" key="3">
    <source>
        <dbReference type="Proteomes" id="UP001431131"/>
    </source>
</evidence>
<gene>
    <name evidence="2" type="ORF">MJG50_11020</name>
</gene>
<dbReference type="EMBL" id="JAKTTI010000015">
    <property type="protein sequence ID" value="MCH1625862.1"/>
    <property type="molecule type" value="Genomic_DNA"/>
</dbReference>
<evidence type="ECO:0008006" key="4">
    <source>
        <dbReference type="Google" id="ProtNLM"/>
    </source>
</evidence>
<keyword evidence="1" id="KW-0812">Transmembrane</keyword>
<organism evidence="2 3">
    <name type="scientific">Fredinandcohnia quinoae</name>
    <dbReference type="NCBI Taxonomy" id="2918902"/>
    <lineage>
        <taxon>Bacteria</taxon>
        <taxon>Bacillati</taxon>
        <taxon>Bacillota</taxon>
        <taxon>Bacilli</taxon>
        <taxon>Bacillales</taxon>
        <taxon>Bacillaceae</taxon>
        <taxon>Fredinandcohnia</taxon>
    </lineage>
</organism>
<evidence type="ECO:0000256" key="1">
    <source>
        <dbReference type="SAM" id="Phobius"/>
    </source>
</evidence>
<feature type="transmembrane region" description="Helical" evidence="1">
    <location>
        <begin position="34"/>
        <end position="54"/>
    </location>
</feature>
<evidence type="ECO:0000313" key="2">
    <source>
        <dbReference type="EMBL" id="MCH1625862.1"/>
    </source>
</evidence>
<keyword evidence="3" id="KW-1185">Reference proteome</keyword>
<reference evidence="2" key="1">
    <citation type="submission" date="2022-02" db="EMBL/GenBank/DDBJ databases">
        <title>Fredinandcohnia quinoae sp. nov. isolated from Chenopodium quinoa seeds.</title>
        <authorList>
            <person name="Saati-Santamaria Z."/>
            <person name="Flores-Felix J.D."/>
            <person name="Igual J.M."/>
            <person name="Velazquez E."/>
            <person name="Garcia-Fraile P."/>
            <person name="Martinez-Molina E."/>
        </authorList>
    </citation>
    <scope>NUCLEOTIDE SEQUENCE</scope>
    <source>
        <strain evidence="2">SECRCQ15</strain>
    </source>
</reference>
<sequence length="198" mass="22333">MARYQFSIMGLSLFLVLSLPFVRHLLESSMVGTMLVQIPLLVVSGFLCAMGLTSKWSKITQSFNENGIPGILLVVFIVSYWSLPRAIDAALNEPLMELMKYASLPLLVGVPLYESWKLLGPISKSFIWANLISMIFVMSWLYLASPVRLCNNYLVTAQQQLGKAFLYIGFALCLYFIIRLFTGKSVKYFIHGKSNRQA</sequence>
<proteinExistence type="predicted"/>
<dbReference type="Proteomes" id="UP001431131">
    <property type="component" value="Unassembled WGS sequence"/>
</dbReference>
<accession>A0AAW5DYZ6</accession>
<dbReference type="AlphaFoldDB" id="A0AAW5DYZ6"/>
<comment type="caution">
    <text evidence="2">The sequence shown here is derived from an EMBL/GenBank/DDBJ whole genome shotgun (WGS) entry which is preliminary data.</text>
</comment>
<protein>
    <recommendedName>
        <fullName evidence="4">Transmembrane protein</fullName>
    </recommendedName>
</protein>
<keyword evidence="1" id="KW-0472">Membrane</keyword>
<name>A0AAW5DYZ6_9BACI</name>
<feature type="transmembrane region" description="Helical" evidence="1">
    <location>
        <begin position="66"/>
        <end position="83"/>
    </location>
</feature>
<keyword evidence="1" id="KW-1133">Transmembrane helix</keyword>
<feature type="transmembrane region" description="Helical" evidence="1">
    <location>
        <begin position="164"/>
        <end position="182"/>
    </location>
</feature>
<feature type="transmembrane region" description="Helical" evidence="1">
    <location>
        <begin position="125"/>
        <end position="144"/>
    </location>
</feature>
<dbReference type="RefSeq" id="WP_240255726.1">
    <property type="nucleotide sequence ID" value="NZ_JAKTTI010000015.1"/>
</dbReference>